<evidence type="ECO:0000313" key="1">
    <source>
        <dbReference type="EMBL" id="GAA4651025.1"/>
    </source>
</evidence>
<evidence type="ECO:0000313" key="2">
    <source>
        <dbReference type="Proteomes" id="UP001500604"/>
    </source>
</evidence>
<keyword evidence="2" id="KW-1185">Reference proteome</keyword>
<sequence length="49" mass="5641">MKISISREVYLRHRSEDRHCQRSDKRLSLPADLPGNRLVIIPVTGTLPD</sequence>
<comment type="caution">
    <text evidence="1">The sequence shown here is derived from an EMBL/GenBank/DDBJ whole genome shotgun (WGS) entry which is preliminary data.</text>
</comment>
<dbReference type="EMBL" id="BAABFL010000433">
    <property type="protein sequence ID" value="GAA4651025.1"/>
    <property type="molecule type" value="Genomic_DNA"/>
</dbReference>
<protein>
    <submittedName>
        <fullName evidence="1">Uncharacterized protein</fullName>
    </submittedName>
</protein>
<dbReference type="Proteomes" id="UP001500604">
    <property type="component" value="Unassembled WGS sequence"/>
</dbReference>
<proteinExistence type="predicted"/>
<reference evidence="2" key="1">
    <citation type="journal article" date="2019" name="Int. J. Syst. Evol. Microbiol.">
        <title>The Global Catalogue of Microorganisms (GCM) 10K type strain sequencing project: providing services to taxonomists for standard genome sequencing and annotation.</title>
        <authorList>
            <consortium name="The Broad Institute Genomics Platform"/>
            <consortium name="The Broad Institute Genome Sequencing Center for Infectious Disease"/>
            <person name="Wu L."/>
            <person name="Ma J."/>
        </authorList>
    </citation>
    <scope>NUCLEOTIDE SEQUENCE [LARGE SCALE GENOMIC DNA]</scope>
    <source>
        <strain evidence="2">JCM 17805</strain>
    </source>
</reference>
<gene>
    <name evidence="1" type="ORF">GCM10023116_33080</name>
</gene>
<name>A0ABP8V712_9GAMM</name>
<accession>A0ABP8V712</accession>
<dbReference type="RefSeq" id="WP_345197320.1">
    <property type="nucleotide sequence ID" value="NZ_BAABFL010000433.1"/>
</dbReference>
<organism evidence="1 2">
    <name type="scientific">Kistimonas scapharcae</name>
    <dbReference type="NCBI Taxonomy" id="1036133"/>
    <lineage>
        <taxon>Bacteria</taxon>
        <taxon>Pseudomonadati</taxon>
        <taxon>Pseudomonadota</taxon>
        <taxon>Gammaproteobacteria</taxon>
        <taxon>Oceanospirillales</taxon>
        <taxon>Endozoicomonadaceae</taxon>
        <taxon>Kistimonas</taxon>
    </lineage>
</organism>